<feature type="chain" id="PRO_5047162262" description="Secreted protein" evidence="2">
    <location>
        <begin position="31"/>
        <end position="300"/>
    </location>
</feature>
<dbReference type="RefSeq" id="WP_345318449.1">
    <property type="nucleotide sequence ID" value="NZ_BAABGA010000005.1"/>
</dbReference>
<feature type="region of interest" description="Disordered" evidence="1">
    <location>
        <begin position="177"/>
        <end position="199"/>
    </location>
</feature>
<evidence type="ECO:0000256" key="1">
    <source>
        <dbReference type="SAM" id="MobiDB-lite"/>
    </source>
</evidence>
<dbReference type="Proteomes" id="UP001500840">
    <property type="component" value="Unassembled WGS sequence"/>
</dbReference>
<evidence type="ECO:0000313" key="4">
    <source>
        <dbReference type="Proteomes" id="UP001500840"/>
    </source>
</evidence>
<evidence type="ECO:0008006" key="5">
    <source>
        <dbReference type="Google" id="ProtNLM"/>
    </source>
</evidence>
<dbReference type="EMBL" id="BAABGA010000005">
    <property type="protein sequence ID" value="GAA4443758.1"/>
    <property type="molecule type" value="Genomic_DNA"/>
</dbReference>
<evidence type="ECO:0000313" key="3">
    <source>
        <dbReference type="EMBL" id="GAA4443758.1"/>
    </source>
</evidence>
<feature type="compositionally biased region" description="Low complexity" evidence="1">
    <location>
        <begin position="186"/>
        <end position="199"/>
    </location>
</feature>
<organism evidence="3 4">
    <name type="scientific">Novipirellula rosea</name>
    <dbReference type="NCBI Taxonomy" id="1031540"/>
    <lineage>
        <taxon>Bacteria</taxon>
        <taxon>Pseudomonadati</taxon>
        <taxon>Planctomycetota</taxon>
        <taxon>Planctomycetia</taxon>
        <taxon>Pirellulales</taxon>
        <taxon>Pirellulaceae</taxon>
        <taxon>Novipirellula</taxon>
    </lineage>
</organism>
<evidence type="ECO:0000256" key="2">
    <source>
        <dbReference type="SAM" id="SignalP"/>
    </source>
</evidence>
<gene>
    <name evidence="3" type="ORF">GCM10023156_01280</name>
</gene>
<sequence>MNHTMNLLSRTLLSVSISAISLGGVSVAKAETKTGEVKTAEKKVLETDEKGRKVHREVAERPEDERGWFIASKATYWPLCYEALDRLEESRALVGQGQNDKLALSLEKNAAWLGLAGSAAMTNGQAGINSCRERLEELAETLRNDKDVPSDQKIHDCITLGELCMAKSHVMRADAPDQADVELEQAPSKSKSKATSATLKEAEKEIRQAQIEARFEQYRYDAGQSVRHLAVAQNYLQEAAKAGGFSVPKSILAELPDADSFNNRDDIAEEYDDAVRPRIEEMLAFIDKQRKSLIASIDGK</sequence>
<protein>
    <recommendedName>
        <fullName evidence="5">Secreted protein</fullName>
    </recommendedName>
</protein>
<keyword evidence="4" id="KW-1185">Reference proteome</keyword>
<feature type="signal peptide" evidence="2">
    <location>
        <begin position="1"/>
        <end position="30"/>
    </location>
</feature>
<keyword evidence="2" id="KW-0732">Signal</keyword>
<accession>A0ABP8M686</accession>
<name>A0ABP8M686_9BACT</name>
<proteinExistence type="predicted"/>
<comment type="caution">
    <text evidence="3">The sequence shown here is derived from an EMBL/GenBank/DDBJ whole genome shotgun (WGS) entry which is preliminary data.</text>
</comment>
<reference evidence="4" key="1">
    <citation type="journal article" date="2019" name="Int. J. Syst. Evol. Microbiol.">
        <title>The Global Catalogue of Microorganisms (GCM) 10K type strain sequencing project: providing services to taxonomists for standard genome sequencing and annotation.</title>
        <authorList>
            <consortium name="The Broad Institute Genomics Platform"/>
            <consortium name="The Broad Institute Genome Sequencing Center for Infectious Disease"/>
            <person name="Wu L."/>
            <person name="Ma J."/>
        </authorList>
    </citation>
    <scope>NUCLEOTIDE SEQUENCE [LARGE SCALE GENOMIC DNA]</scope>
    <source>
        <strain evidence="4">JCM 17759</strain>
    </source>
</reference>